<dbReference type="InterPro" id="IPR036412">
    <property type="entry name" value="HAD-like_sf"/>
</dbReference>
<evidence type="ECO:0000256" key="7">
    <source>
        <dbReference type="ARBA" id="ARBA00022741"/>
    </source>
</evidence>
<evidence type="ECO:0000259" key="19">
    <source>
        <dbReference type="Pfam" id="PF00690"/>
    </source>
</evidence>
<feature type="transmembrane region" description="Helical" evidence="16">
    <location>
        <begin position="200"/>
        <end position="219"/>
    </location>
</feature>
<evidence type="ECO:0000256" key="14">
    <source>
        <dbReference type="ARBA" id="ARBA00023136"/>
    </source>
</evidence>
<sequence length="838" mass="92764">MSGSSGLPCNPSNDMEGGLKDVPVQRITRWRQARLFLPFLKACRRFQYTLVLKRDQVETEQAVRKFRAHAQALRAACILKQGADQVKGTGDRFPIEPEKLASLTRTNSGVDVLKQYGGKEGLAVKLKTDLAKGINGDDLLERRIKFGSNVHLPRTARRLWTCIWEALHDFTRIVLVISFVGSVVMGILEETKKLGWHDVFSVAIAAALFILVTAISDYTQSHLFQHMIKEKKRNIQLKVTRGGRLEVVSISDIVVGDVVPLQIGDEVPADGIFIGAQSLKIDKSRITGELEIFYKDSTRPFLRSGWRVADGSGTMLVTAVGKFTESRNLMASTNSKDAEKKTPLQVLLKEVATFMGAVGFLVAIVVVYVVWLRDYFTAFTGENLNGSPIPGDTLEEVIKISLIAVPIFVVAIPEVLLLSYNLILLSSMKKMKADNALVLRPGACETIAFCNNVLCDKIAIATNEGACEPGRIMEAVDLCQKAGIKVRMVTHENLQTAKAIAEKYHILGSDSSEDVLGEKLIEGKVFRELSDSDRKRKADNILVMAESSPQDKLLLVQALRKGGKVVAVTGYATDDAHALHEADIGLAMGIQGTEVVKENSDIIILDDNFATIVECFKWGRSVHEKVLKVMQQQLTANVVAIIINCMAAVYYGHIPLNAVQFVWVNLIIFGLGPLALATEPPADHLMSRPPIEGGQPLIKYIPWKRLLIKVAYQIIALLVINFQAGSLLKIYTSDHATKVKNTMIFNTFVVCQISIEFGARKTGILDSPLNWVTSNSVFLGILGIILAIQFIIVEFLGKAFFIVRLDWKEWQFSLTLGIFELFFAMLLFAKHLAPRDHH</sequence>
<feature type="transmembrane region" description="Helical" evidence="16">
    <location>
        <begin position="400"/>
        <end position="423"/>
    </location>
</feature>
<evidence type="ECO:0000256" key="9">
    <source>
        <dbReference type="ARBA" id="ARBA00022840"/>
    </source>
</evidence>
<evidence type="ECO:0000256" key="3">
    <source>
        <dbReference type="ARBA" id="ARBA00022448"/>
    </source>
</evidence>
<evidence type="ECO:0000256" key="10">
    <source>
        <dbReference type="ARBA" id="ARBA00022842"/>
    </source>
</evidence>
<accession>A0AAW1X3D2</accession>
<keyword evidence="21" id="KW-1185">Reference proteome</keyword>
<dbReference type="EMBL" id="JBEDUW010000004">
    <property type="protein sequence ID" value="KAK9931475.1"/>
    <property type="molecule type" value="Genomic_DNA"/>
</dbReference>
<feature type="transmembrane region" description="Helical" evidence="16">
    <location>
        <begin position="658"/>
        <end position="678"/>
    </location>
</feature>
<evidence type="ECO:0000259" key="18">
    <source>
        <dbReference type="Pfam" id="PF00689"/>
    </source>
</evidence>
<evidence type="ECO:0000256" key="4">
    <source>
        <dbReference type="ARBA" id="ARBA00022568"/>
    </source>
</evidence>
<dbReference type="InterPro" id="IPR023214">
    <property type="entry name" value="HAD_sf"/>
</dbReference>
<dbReference type="SUPFAM" id="SSF81665">
    <property type="entry name" value="Calcium ATPase, transmembrane domain M"/>
    <property type="match status" value="1"/>
</dbReference>
<dbReference type="SUPFAM" id="SSF56784">
    <property type="entry name" value="HAD-like"/>
    <property type="match status" value="1"/>
</dbReference>
<dbReference type="InterPro" id="IPR059000">
    <property type="entry name" value="ATPase_P-type_domA"/>
</dbReference>
<feature type="domain" description="P-type ATPase A" evidence="17">
    <location>
        <begin position="237"/>
        <end position="332"/>
    </location>
</feature>
<dbReference type="GO" id="GO:0005886">
    <property type="term" value="C:plasma membrane"/>
    <property type="evidence" value="ECO:0007669"/>
    <property type="project" value="TreeGrafter"/>
</dbReference>
<keyword evidence="14 16" id="KW-0472">Membrane</keyword>
<evidence type="ECO:0000256" key="16">
    <source>
        <dbReference type="SAM" id="Phobius"/>
    </source>
</evidence>
<evidence type="ECO:0000256" key="15">
    <source>
        <dbReference type="ARBA" id="ARBA00048694"/>
    </source>
</evidence>
<dbReference type="InterPro" id="IPR001757">
    <property type="entry name" value="P_typ_ATPase"/>
</dbReference>
<feature type="transmembrane region" description="Helical" evidence="16">
    <location>
        <begin position="634"/>
        <end position="652"/>
    </location>
</feature>
<dbReference type="FunFam" id="1.20.1110.10:FF:000039">
    <property type="entry name" value="Calcium-transporting ATPase"/>
    <property type="match status" value="1"/>
</dbReference>
<evidence type="ECO:0000256" key="1">
    <source>
        <dbReference type="ARBA" id="ARBA00004127"/>
    </source>
</evidence>
<comment type="caution">
    <text evidence="20">The sequence shown here is derived from an EMBL/GenBank/DDBJ whole genome shotgun (WGS) entry which is preliminary data.</text>
</comment>
<keyword evidence="9" id="KW-0067">ATP-binding</keyword>
<evidence type="ECO:0000256" key="2">
    <source>
        <dbReference type="ARBA" id="ARBA00012790"/>
    </source>
</evidence>
<keyword evidence="3" id="KW-0813">Transport</keyword>
<dbReference type="InterPro" id="IPR004014">
    <property type="entry name" value="ATPase_P-typ_cation-transptr_N"/>
</dbReference>
<keyword evidence="12 16" id="KW-1133">Transmembrane helix</keyword>
<reference evidence="20 21" key="1">
    <citation type="journal article" date="2023" name="G3 (Bethesda)">
        <title>A chromosome-length genome assembly and annotation of blackberry (Rubus argutus, cv. 'Hillquist').</title>
        <authorList>
            <person name="Bruna T."/>
            <person name="Aryal R."/>
            <person name="Dudchenko O."/>
            <person name="Sargent D.J."/>
            <person name="Mead D."/>
            <person name="Buti M."/>
            <person name="Cavallini A."/>
            <person name="Hytonen T."/>
            <person name="Andres J."/>
            <person name="Pham M."/>
            <person name="Weisz D."/>
            <person name="Mascagni F."/>
            <person name="Usai G."/>
            <person name="Natali L."/>
            <person name="Bassil N."/>
            <person name="Fernandez G.E."/>
            <person name="Lomsadze A."/>
            <person name="Armour M."/>
            <person name="Olukolu B."/>
            <person name="Poorten T."/>
            <person name="Britton C."/>
            <person name="Davik J."/>
            <person name="Ashrafi H."/>
            <person name="Aiden E.L."/>
            <person name="Borodovsky M."/>
            <person name="Worthington M."/>
        </authorList>
    </citation>
    <scope>NUCLEOTIDE SEQUENCE [LARGE SCALE GENOMIC DNA]</scope>
    <source>
        <strain evidence="20">PI 553951</strain>
    </source>
</reference>
<dbReference type="EC" id="7.2.2.10" evidence="2"/>
<feature type="transmembrane region" description="Helical" evidence="16">
    <location>
        <begin position="351"/>
        <end position="371"/>
    </location>
</feature>
<dbReference type="PRINTS" id="PR00119">
    <property type="entry name" value="CATATPASE"/>
</dbReference>
<keyword evidence="11" id="KW-1278">Translocase</keyword>
<dbReference type="Pfam" id="PF00690">
    <property type="entry name" value="Cation_ATPase_N"/>
    <property type="match status" value="1"/>
</dbReference>
<dbReference type="Gene3D" id="1.20.1110.10">
    <property type="entry name" value="Calcium-transporting ATPase, transmembrane domain"/>
    <property type="match status" value="2"/>
</dbReference>
<evidence type="ECO:0000256" key="13">
    <source>
        <dbReference type="ARBA" id="ARBA00023065"/>
    </source>
</evidence>
<dbReference type="Gene3D" id="3.40.50.1000">
    <property type="entry name" value="HAD superfamily/HAD-like"/>
    <property type="match status" value="1"/>
</dbReference>
<dbReference type="Proteomes" id="UP001457282">
    <property type="component" value="Unassembled WGS sequence"/>
</dbReference>
<feature type="domain" description="Cation-transporting P-type ATPase N-terminal" evidence="19">
    <location>
        <begin position="116"/>
        <end position="178"/>
    </location>
</feature>
<gene>
    <name evidence="20" type="ORF">M0R45_018749</name>
</gene>
<dbReference type="GO" id="GO:0005524">
    <property type="term" value="F:ATP binding"/>
    <property type="evidence" value="ECO:0007669"/>
    <property type="project" value="UniProtKB-KW"/>
</dbReference>
<evidence type="ECO:0000256" key="8">
    <source>
        <dbReference type="ARBA" id="ARBA00022837"/>
    </source>
</evidence>
<feature type="transmembrane region" description="Helical" evidence="16">
    <location>
        <begin position="812"/>
        <end position="829"/>
    </location>
</feature>
<dbReference type="Pfam" id="PF00689">
    <property type="entry name" value="Cation_ATPase_C"/>
    <property type="match status" value="1"/>
</dbReference>
<dbReference type="InterPro" id="IPR008250">
    <property type="entry name" value="ATPase_P-typ_transduc_dom_A_sf"/>
</dbReference>
<dbReference type="AlphaFoldDB" id="A0AAW1X3D2"/>
<feature type="transmembrane region" description="Helical" evidence="16">
    <location>
        <begin position="771"/>
        <end position="792"/>
    </location>
</feature>
<name>A0AAW1X3D2_RUBAR</name>
<dbReference type="SUPFAM" id="SSF81653">
    <property type="entry name" value="Calcium ATPase, transduction domain A"/>
    <property type="match status" value="1"/>
</dbReference>
<dbReference type="InterPro" id="IPR006068">
    <property type="entry name" value="ATPase_P-typ_cation-transptr_C"/>
</dbReference>
<evidence type="ECO:0000256" key="6">
    <source>
        <dbReference type="ARBA" id="ARBA00022723"/>
    </source>
</evidence>
<feature type="transmembrane region" description="Helical" evidence="16">
    <location>
        <begin position="170"/>
        <end position="188"/>
    </location>
</feature>
<evidence type="ECO:0000256" key="11">
    <source>
        <dbReference type="ARBA" id="ARBA00022967"/>
    </source>
</evidence>
<keyword evidence="13" id="KW-0406">Ion transport</keyword>
<dbReference type="Gene3D" id="2.70.150.10">
    <property type="entry name" value="Calcium-transporting ATPase, cytoplasmic transduction domain A"/>
    <property type="match status" value="1"/>
</dbReference>
<feature type="transmembrane region" description="Helical" evidence="16">
    <location>
        <begin position="710"/>
        <end position="731"/>
    </location>
</feature>
<evidence type="ECO:0000313" key="21">
    <source>
        <dbReference type="Proteomes" id="UP001457282"/>
    </source>
</evidence>
<keyword evidence="7" id="KW-0547">Nucleotide-binding</keyword>
<dbReference type="PANTHER" id="PTHR24093">
    <property type="entry name" value="CATION TRANSPORTING ATPASE"/>
    <property type="match status" value="1"/>
</dbReference>
<protein>
    <recommendedName>
        <fullName evidence="2">P-type Ca(2+) transporter</fullName>
        <ecNumber evidence="2">7.2.2.10</ecNumber>
    </recommendedName>
</protein>
<evidence type="ECO:0000259" key="17">
    <source>
        <dbReference type="Pfam" id="PF00122"/>
    </source>
</evidence>
<dbReference type="Gene3D" id="1.20.5.170">
    <property type="match status" value="1"/>
</dbReference>
<proteinExistence type="predicted"/>
<dbReference type="GO" id="GO:0046872">
    <property type="term" value="F:metal ion binding"/>
    <property type="evidence" value="ECO:0007669"/>
    <property type="project" value="UniProtKB-KW"/>
</dbReference>
<feature type="domain" description="Cation-transporting P-type ATPase C-terminal" evidence="18">
    <location>
        <begin position="654"/>
        <end position="823"/>
    </location>
</feature>
<organism evidence="20 21">
    <name type="scientific">Rubus argutus</name>
    <name type="common">Southern blackberry</name>
    <dbReference type="NCBI Taxonomy" id="59490"/>
    <lineage>
        <taxon>Eukaryota</taxon>
        <taxon>Viridiplantae</taxon>
        <taxon>Streptophyta</taxon>
        <taxon>Embryophyta</taxon>
        <taxon>Tracheophyta</taxon>
        <taxon>Spermatophyta</taxon>
        <taxon>Magnoliopsida</taxon>
        <taxon>eudicotyledons</taxon>
        <taxon>Gunneridae</taxon>
        <taxon>Pentapetalae</taxon>
        <taxon>rosids</taxon>
        <taxon>fabids</taxon>
        <taxon>Rosales</taxon>
        <taxon>Rosaceae</taxon>
        <taxon>Rosoideae</taxon>
        <taxon>Rosoideae incertae sedis</taxon>
        <taxon>Rubus</taxon>
    </lineage>
</organism>
<dbReference type="PANTHER" id="PTHR24093:SF369">
    <property type="entry name" value="CALCIUM-TRANSPORTING ATPASE"/>
    <property type="match status" value="1"/>
</dbReference>
<dbReference type="Pfam" id="PF00122">
    <property type="entry name" value="E1-E2_ATPase"/>
    <property type="match status" value="1"/>
</dbReference>
<comment type="subcellular location">
    <subcellularLocation>
        <location evidence="1">Endomembrane system</location>
        <topology evidence="1">Multi-pass membrane protein</topology>
    </subcellularLocation>
</comment>
<dbReference type="InterPro" id="IPR023298">
    <property type="entry name" value="ATPase_P-typ_TM_dom_sf"/>
</dbReference>
<dbReference type="GO" id="GO:0005388">
    <property type="term" value="F:P-type calcium transporter activity"/>
    <property type="evidence" value="ECO:0007669"/>
    <property type="project" value="UniProtKB-EC"/>
</dbReference>
<keyword evidence="4" id="KW-0109">Calcium transport</keyword>
<keyword evidence="6" id="KW-0479">Metal-binding</keyword>
<dbReference type="GO" id="GO:0016887">
    <property type="term" value="F:ATP hydrolysis activity"/>
    <property type="evidence" value="ECO:0007669"/>
    <property type="project" value="InterPro"/>
</dbReference>
<keyword evidence="5 16" id="KW-0812">Transmembrane</keyword>
<keyword evidence="8" id="KW-0106">Calcium</keyword>
<keyword evidence="10" id="KW-0460">Magnesium</keyword>
<comment type="catalytic activity">
    <reaction evidence="15">
        <text>Ca(2+)(in) + ATP + H2O = Ca(2+)(out) + ADP + phosphate + H(+)</text>
        <dbReference type="Rhea" id="RHEA:18105"/>
        <dbReference type="ChEBI" id="CHEBI:15377"/>
        <dbReference type="ChEBI" id="CHEBI:15378"/>
        <dbReference type="ChEBI" id="CHEBI:29108"/>
        <dbReference type="ChEBI" id="CHEBI:30616"/>
        <dbReference type="ChEBI" id="CHEBI:43474"/>
        <dbReference type="ChEBI" id="CHEBI:456216"/>
        <dbReference type="EC" id="7.2.2.10"/>
    </reaction>
</comment>
<evidence type="ECO:0000313" key="20">
    <source>
        <dbReference type="EMBL" id="KAK9931475.1"/>
    </source>
</evidence>
<evidence type="ECO:0000256" key="12">
    <source>
        <dbReference type="ARBA" id="ARBA00022989"/>
    </source>
</evidence>
<dbReference type="NCBIfam" id="TIGR01494">
    <property type="entry name" value="ATPase_P-type"/>
    <property type="match status" value="1"/>
</dbReference>
<evidence type="ECO:0000256" key="5">
    <source>
        <dbReference type="ARBA" id="ARBA00022692"/>
    </source>
</evidence>
<dbReference type="GO" id="GO:0012505">
    <property type="term" value="C:endomembrane system"/>
    <property type="evidence" value="ECO:0007669"/>
    <property type="project" value="UniProtKB-SubCell"/>
</dbReference>